<reference evidence="3 4" key="1">
    <citation type="journal article" date="2019" name="Int. J. Syst. Evol. Microbiol.">
        <title>The Global Catalogue of Microorganisms (GCM) 10K type strain sequencing project: providing services to taxonomists for standard genome sequencing and annotation.</title>
        <authorList>
            <consortium name="The Broad Institute Genomics Platform"/>
            <consortium name="The Broad Institute Genome Sequencing Center for Infectious Disease"/>
            <person name="Wu L."/>
            <person name="Ma J."/>
        </authorList>
    </citation>
    <scope>NUCLEOTIDE SEQUENCE [LARGE SCALE GENOMIC DNA]</scope>
    <source>
        <strain evidence="3 4">JCM 14969</strain>
    </source>
</reference>
<name>A0ABN2EMU8_9ACTN</name>
<accession>A0ABN2EMU8</accession>
<dbReference type="InterPro" id="IPR051353">
    <property type="entry name" value="Tobamovirus_resist_UPF0261"/>
</dbReference>
<dbReference type="EMBL" id="BAAAOS010000059">
    <property type="protein sequence ID" value="GAA1610788.1"/>
    <property type="molecule type" value="Genomic_DNA"/>
</dbReference>
<dbReference type="Pfam" id="PF06792">
    <property type="entry name" value="UPF0261"/>
    <property type="match status" value="1"/>
</dbReference>
<keyword evidence="4" id="KW-1185">Reference proteome</keyword>
<organism evidence="3 4">
    <name type="scientific">Kribbella sancticallisti</name>
    <dbReference type="NCBI Taxonomy" id="460087"/>
    <lineage>
        <taxon>Bacteria</taxon>
        <taxon>Bacillati</taxon>
        <taxon>Actinomycetota</taxon>
        <taxon>Actinomycetes</taxon>
        <taxon>Propionibacteriales</taxon>
        <taxon>Kribbellaceae</taxon>
        <taxon>Kribbella</taxon>
    </lineage>
</organism>
<dbReference type="RefSeq" id="WP_344221632.1">
    <property type="nucleotide sequence ID" value="NZ_BAAAOS010000059.1"/>
</dbReference>
<dbReference type="InterPro" id="IPR044122">
    <property type="entry name" value="UPF0261_N"/>
</dbReference>
<comment type="caution">
    <text evidence="3">The sequence shown here is derived from an EMBL/GenBank/DDBJ whole genome shotgun (WGS) entry which is preliminary data.</text>
</comment>
<evidence type="ECO:0000313" key="3">
    <source>
        <dbReference type="EMBL" id="GAA1610788.1"/>
    </source>
</evidence>
<proteinExistence type="predicted"/>
<sequence length="401" mass="40144">MSLPTVLLAGALDTKSEEYRLACDLVAARGLRPLLVDVSVLGESTVAADITPEAVCAAAGVTLQTVRAAADRSTSLELMSTGLARIVADLQSRGAIQGVLAMGGSGALTVAAPAFRALPLGVPKVILTTMAASDLSAVIGPSDLLVMPAVVDLAGVNRVNRFQIDRAVATVAAMIGVPADLGGGAPAVGLTMLGVTTTGVTGAARRLTDAGCEALTFHANGAGGRVLEALAGSGWLRGVLDLTTAEIASGLLGGTNDAGAERLTVAGEQAIPQVVSVGGCDLVIFGGPDAVPAQYRERTLYQHGPTATLMRTSIEECALIGAEIARRLTAARGPVTVLLPTAGVSALSEQGGPFEDAAADEALTASLRSGLPANATCEVVPGALNTQAFGERAAELLIAAL</sequence>
<feature type="domain" description="UPF0261" evidence="1">
    <location>
        <begin position="4"/>
        <end position="176"/>
    </location>
</feature>
<dbReference type="InterPro" id="IPR008322">
    <property type="entry name" value="UPF0261"/>
</dbReference>
<dbReference type="PANTHER" id="PTHR31862">
    <property type="entry name" value="UPF0261 DOMAIN PROTEIN (AFU_ORTHOLOGUE AFUA_1G10120)"/>
    <property type="match status" value="1"/>
</dbReference>
<evidence type="ECO:0000259" key="2">
    <source>
        <dbReference type="Pfam" id="PF23189"/>
    </source>
</evidence>
<dbReference type="InterPro" id="IPR056778">
    <property type="entry name" value="UPF0261_C"/>
</dbReference>
<dbReference type="Gene3D" id="3.40.50.12030">
    <property type="entry name" value="Uncharacterised protein family UPF0261, NC domain"/>
    <property type="match status" value="1"/>
</dbReference>
<evidence type="ECO:0000259" key="1">
    <source>
        <dbReference type="Pfam" id="PF06792"/>
    </source>
</evidence>
<gene>
    <name evidence="3" type="ORF">GCM10009789_76460</name>
</gene>
<feature type="domain" description="UPF0261" evidence="2">
    <location>
        <begin position="186"/>
        <end position="398"/>
    </location>
</feature>
<dbReference type="NCBIfam" id="NF002674">
    <property type="entry name" value="PRK02399.1-2"/>
    <property type="match status" value="1"/>
</dbReference>
<evidence type="ECO:0000313" key="4">
    <source>
        <dbReference type="Proteomes" id="UP001500393"/>
    </source>
</evidence>
<dbReference type="Gene3D" id="3.40.50.12020">
    <property type="entry name" value="Uncharacterised protein family UPF0261, NN domain"/>
    <property type="match status" value="1"/>
</dbReference>
<dbReference type="PIRSF" id="PIRSF033271">
    <property type="entry name" value="UCP033271"/>
    <property type="match status" value="1"/>
</dbReference>
<dbReference type="PANTHER" id="PTHR31862:SF1">
    <property type="entry name" value="UPF0261 DOMAIN PROTEIN (AFU_ORTHOLOGUE AFUA_1G10120)"/>
    <property type="match status" value="1"/>
</dbReference>
<dbReference type="Pfam" id="PF23189">
    <property type="entry name" value="UPF0261_C"/>
    <property type="match status" value="1"/>
</dbReference>
<dbReference type="Proteomes" id="UP001500393">
    <property type="component" value="Unassembled WGS sequence"/>
</dbReference>
<protein>
    <submittedName>
        <fullName evidence="3">Tm-1-like ATP-binding domain-containing protein</fullName>
    </submittedName>
</protein>
<dbReference type="CDD" id="cd15488">
    <property type="entry name" value="Tm-1-like"/>
    <property type="match status" value="1"/>
</dbReference>